<dbReference type="AlphaFoldDB" id="A0A090SI60"/>
<dbReference type="PROSITE" id="PS50883">
    <property type="entry name" value="EAL"/>
    <property type="match status" value="1"/>
</dbReference>
<accession>A0A090SI60</accession>
<dbReference type="STRING" id="990268.JCM19235_2565"/>
<evidence type="ECO:0000313" key="3">
    <source>
        <dbReference type="Proteomes" id="UP000029228"/>
    </source>
</evidence>
<dbReference type="Gene3D" id="3.20.20.450">
    <property type="entry name" value="EAL domain"/>
    <property type="match status" value="1"/>
</dbReference>
<sequence length="84" mass="9755">MYFAKRNPVTTSGIQRFTHEIGTESKTNFNLYHQLRKSVEQKDFEVWFQPQIDMTTLSVSGFEALLRWKKADGAYVSLVSSFLC</sequence>
<dbReference type="Pfam" id="PF00563">
    <property type="entry name" value="EAL"/>
    <property type="match status" value="1"/>
</dbReference>
<feature type="domain" description="EAL" evidence="1">
    <location>
        <begin position="28"/>
        <end position="84"/>
    </location>
</feature>
<comment type="caution">
    <text evidence="2">The sequence shown here is derived from an EMBL/GenBank/DDBJ whole genome shotgun (WGS) entry which is preliminary data.</text>
</comment>
<dbReference type="Proteomes" id="UP000029228">
    <property type="component" value="Unassembled WGS sequence"/>
</dbReference>
<reference evidence="2 3" key="1">
    <citation type="submission" date="2014-09" db="EMBL/GenBank/DDBJ databases">
        <title>Vibrio maritimus JCM 19235. (C45) whole genome shotgun sequence.</title>
        <authorList>
            <person name="Sawabe T."/>
            <person name="Meirelles P."/>
            <person name="Nakanishi M."/>
            <person name="Sayaka M."/>
            <person name="Hattori M."/>
            <person name="Ohkuma M."/>
        </authorList>
    </citation>
    <scope>NUCLEOTIDE SEQUENCE [LARGE SCALE GENOMIC DNA]</scope>
    <source>
        <strain evidence="3">JCM19235</strain>
    </source>
</reference>
<gene>
    <name evidence="2" type="ORF">JCM19235_2565</name>
</gene>
<dbReference type="SUPFAM" id="SSF141868">
    <property type="entry name" value="EAL domain-like"/>
    <property type="match status" value="1"/>
</dbReference>
<dbReference type="OrthoDB" id="9762141at2"/>
<dbReference type="InterPro" id="IPR035919">
    <property type="entry name" value="EAL_sf"/>
</dbReference>
<dbReference type="EMBL" id="BBMR01000003">
    <property type="protein sequence ID" value="GAL19142.1"/>
    <property type="molecule type" value="Genomic_DNA"/>
</dbReference>
<dbReference type="InterPro" id="IPR001633">
    <property type="entry name" value="EAL_dom"/>
</dbReference>
<keyword evidence="3" id="KW-1185">Reference proteome</keyword>
<proteinExistence type="predicted"/>
<name>A0A090SI60_9VIBR</name>
<organism evidence="2 3">
    <name type="scientific">Vibrio maritimus</name>
    <dbReference type="NCBI Taxonomy" id="990268"/>
    <lineage>
        <taxon>Bacteria</taxon>
        <taxon>Pseudomonadati</taxon>
        <taxon>Pseudomonadota</taxon>
        <taxon>Gammaproteobacteria</taxon>
        <taxon>Vibrionales</taxon>
        <taxon>Vibrionaceae</taxon>
        <taxon>Vibrio</taxon>
    </lineage>
</organism>
<protein>
    <recommendedName>
        <fullName evidence="1">EAL domain-containing protein</fullName>
    </recommendedName>
</protein>
<evidence type="ECO:0000259" key="1">
    <source>
        <dbReference type="PROSITE" id="PS50883"/>
    </source>
</evidence>
<evidence type="ECO:0000313" key="2">
    <source>
        <dbReference type="EMBL" id="GAL19142.1"/>
    </source>
</evidence>